<organism evidence="1">
    <name type="scientific">Manihot esculenta</name>
    <name type="common">Cassava</name>
    <name type="synonym">Jatropha manihot</name>
    <dbReference type="NCBI Taxonomy" id="3983"/>
    <lineage>
        <taxon>Eukaryota</taxon>
        <taxon>Viridiplantae</taxon>
        <taxon>Streptophyta</taxon>
        <taxon>Embryophyta</taxon>
        <taxon>Tracheophyta</taxon>
        <taxon>Spermatophyta</taxon>
        <taxon>Magnoliopsida</taxon>
        <taxon>eudicotyledons</taxon>
        <taxon>Gunneridae</taxon>
        <taxon>Pentapetalae</taxon>
        <taxon>rosids</taxon>
        <taxon>fabids</taxon>
        <taxon>Malpighiales</taxon>
        <taxon>Euphorbiaceae</taxon>
        <taxon>Crotonoideae</taxon>
        <taxon>Manihoteae</taxon>
        <taxon>Manihot</taxon>
    </lineage>
</organism>
<dbReference type="EMBL" id="CM004398">
    <property type="protein sequence ID" value="OAY34770.1"/>
    <property type="molecule type" value="Genomic_DNA"/>
</dbReference>
<name>A0A2C9UUQ0_MANES</name>
<protein>
    <submittedName>
        <fullName evidence="1">Uncharacterized protein</fullName>
    </submittedName>
</protein>
<accession>A0A2C9UUQ0</accession>
<proteinExistence type="predicted"/>
<gene>
    <name evidence="1" type="ORF">MANES_12G046100</name>
</gene>
<reference evidence="1" key="1">
    <citation type="submission" date="2016-02" db="EMBL/GenBank/DDBJ databases">
        <title>WGS assembly of Manihot esculenta.</title>
        <authorList>
            <person name="Bredeson J.V."/>
            <person name="Prochnik S.E."/>
            <person name="Lyons J.B."/>
            <person name="Schmutz J."/>
            <person name="Grimwood J."/>
            <person name="Vrebalov J."/>
            <person name="Bart R.S."/>
            <person name="Amuge T."/>
            <person name="Ferguson M.E."/>
            <person name="Green R."/>
            <person name="Putnam N."/>
            <person name="Stites J."/>
            <person name="Rounsley S."/>
            <person name="Rokhsar D.S."/>
        </authorList>
    </citation>
    <scope>NUCLEOTIDE SEQUENCE [LARGE SCALE GENOMIC DNA]</scope>
    <source>
        <tissue evidence="1">Leaf</tissue>
    </source>
</reference>
<sequence length="65" mass="7325">MNGGFLRNSPLFFAGVLLWWFLPVLMRDRRVNCKTPLFPFSNIEATPGSLVKRLPCFTPIGAPIC</sequence>
<evidence type="ECO:0000313" key="1">
    <source>
        <dbReference type="EMBL" id="OAY34770.1"/>
    </source>
</evidence>
<dbReference type="AlphaFoldDB" id="A0A2C9UUQ0"/>